<sequence length="421" mass="46204">MFVVETARAIAGHRNASDPRRRPRGQPRAQSIDLAARVKGEVYKKVLQQALAHTRGTYKQLVSSAASSSVKEAMLRQWLGFVTESDMALRVLYSLKDEGQSSLQTEKRKMETGDSKNKKETPQPRTLSHDSESYHKRKELEDQPIPTHSDLGRKTTGRDLISLLMGTLLEISRSSNSSASNRSRRSDQGLMYLPIGGTTKVNVMLPPPIPGRKRRASSFRAKWQNEAEASGLDLSRWAESKTGEQELEHIRLDIDKKQGVETSASADGDEALVKERSSKSESKVVRTELRTAKATANRKEAMIVDNAQGSAVPTADSNSTDAKTPPAFEAVTEPSVGDTIEDFSRPTPVPGALGSRSPDTRSSSRGCGKGGRRGVASGLLRAVREWALEAPLLPLQCRGLLWCRGLREASTQDVWLHVLAR</sequence>
<dbReference type="AlphaFoldDB" id="A0A3R7SVY0"/>
<keyword evidence="3" id="KW-1185">Reference proteome</keyword>
<feature type="region of interest" description="Disordered" evidence="1">
    <location>
        <begin position="338"/>
        <end position="373"/>
    </location>
</feature>
<evidence type="ECO:0000256" key="1">
    <source>
        <dbReference type="SAM" id="MobiDB-lite"/>
    </source>
</evidence>
<reference evidence="2 3" key="2">
    <citation type="submission" date="2019-01" db="EMBL/GenBank/DDBJ databases">
        <title>The decoding of complex shrimp genome reveals the adaptation for benthos swimmer, frequently molting mechanism and breeding impact on genome.</title>
        <authorList>
            <person name="Sun Y."/>
            <person name="Gao Y."/>
            <person name="Yu Y."/>
        </authorList>
    </citation>
    <scope>NUCLEOTIDE SEQUENCE [LARGE SCALE GENOMIC DNA]</scope>
    <source>
        <tissue evidence="2">Muscle</tissue>
    </source>
</reference>
<gene>
    <name evidence="2" type="ORF">C7M84_003364</name>
</gene>
<evidence type="ECO:0000313" key="3">
    <source>
        <dbReference type="Proteomes" id="UP000283509"/>
    </source>
</evidence>
<reference evidence="2 3" key="1">
    <citation type="submission" date="2018-04" db="EMBL/GenBank/DDBJ databases">
        <authorList>
            <person name="Zhang X."/>
            <person name="Yuan J."/>
            <person name="Li F."/>
            <person name="Xiang J."/>
        </authorList>
    </citation>
    <scope>NUCLEOTIDE SEQUENCE [LARGE SCALE GENOMIC DNA]</scope>
    <source>
        <tissue evidence="2">Muscle</tissue>
    </source>
</reference>
<comment type="caution">
    <text evidence="2">The sequence shown here is derived from an EMBL/GenBank/DDBJ whole genome shotgun (WGS) entry which is preliminary data.</text>
</comment>
<dbReference type="Proteomes" id="UP000283509">
    <property type="component" value="Unassembled WGS sequence"/>
</dbReference>
<feature type="compositionally biased region" description="Basic and acidic residues" evidence="1">
    <location>
        <begin position="100"/>
        <end position="141"/>
    </location>
</feature>
<feature type="region of interest" description="Disordered" evidence="1">
    <location>
        <begin position="260"/>
        <end position="279"/>
    </location>
</feature>
<accession>A0A3R7SVY0</accession>
<protein>
    <submittedName>
        <fullName evidence="2">Uncharacterized protein</fullName>
    </submittedName>
</protein>
<dbReference type="EMBL" id="QCYY01001454">
    <property type="protein sequence ID" value="ROT77946.1"/>
    <property type="molecule type" value="Genomic_DNA"/>
</dbReference>
<name>A0A3R7SVY0_PENVA</name>
<proteinExistence type="predicted"/>
<evidence type="ECO:0000313" key="2">
    <source>
        <dbReference type="EMBL" id="ROT77946.1"/>
    </source>
</evidence>
<organism evidence="2 3">
    <name type="scientific">Penaeus vannamei</name>
    <name type="common">Whiteleg shrimp</name>
    <name type="synonym">Litopenaeus vannamei</name>
    <dbReference type="NCBI Taxonomy" id="6689"/>
    <lineage>
        <taxon>Eukaryota</taxon>
        <taxon>Metazoa</taxon>
        <taxon>Ecdysozoa</taxon>
        <taxon>Arthropoda</taxon>
        <taxon>Crustacea</taxon>
        <taxon>Multicrustacea</taxon>
        <taxon>Malacostraca</taxon>
        <taxon>Eumalacostraca</taxon>
        <taxon>Eucarida</taxon>
        <taxon>Decapoda</taxon>
        <taxon>Dendrobranchiata</taxon>
        <taxon>Penaeoidea</taxon>
        <taxon>Penaeidae</taxon>
        <taxon>Penaeus</taxon>
    </lineage>
</organism>
<feature type="region of interest" description="Disordered" evidence="1">
    <location>
        <begin position="100"/>
        <end position="154"/>
    </location>
</feature>